<dbReference type="OrthoDB" id="1726456at2"/>
<dbReference type="GO" id="GO:0003700">
    <property type="term" value="F:DNA-binding transcription factor activity"/>
    <property type="evidence" value="ECO:0007669"/>
    <property type="project" value="TreeGrafter"/>
</dbReference>
<dbReference type="InterPro" id="IPR050807">
    <property type="entry name" value="TransReg_Diox_bact_type"/>
</dbReference>
<sequence length="107" mass="12274">MLDEKYIANRIEELCDKKQMSMYALSKKTGISQSSLSNLKKRGSTPTFYTLDRICDGLGITLPQFFSDDIGKLELSSEQKKVLEIWESLTDKEKEAVEIYVRGMKLK</sequence>
<organism evidence="3 4">
    <name type="scientific">Cuneatibacter caecimuris</name>
    <dbReference type="NCBI Taxonomy" id="1796618"/>
    <lineage>
        <taxon>Bacteria</taxon>
        <taxon>Bacillati</taxon>
        <taxon>Bacillota</taxon>
        <taxon>Clostridia</taxon>
        <taxon>Lachnospirales</taxon>
        <taxon>Lachnospiraceae</taxon>
        <taxon>Cuneatibacter</taxon>
    </lineage>
</organism>
<dbReference type="GO" id="GO:0005829">
    <property type="term" value="C:cytosol"/>
    <property type="evidence" value="ECO:0007669"/>
    <property type="project" value="TreeGrafter"/>
</dbReference>
<dbReference type="RefSeq" id="WP_130433516.1">
    <property type="nucleotide sequence ID" value="NZ_SGXF01000001.1"/>
</dbReference>
<dbReference type="Pfam" id="PF13443">
    <property type="entry name" value="HTH_26"/>
    <property type="match status" value="1"/>
</dbReference>
<dbReference type="PANTHER" id="PTHR46797">
    <property type="entry name" value="HTH-TYPE TRANSCRIPTIONAL REGULATOR"/>
    <property type="match status" value="1"/>
</dbReference>
<dbReference type="GO" id="GO:0003677">
    <property type="term" value="F:DNA binding"/>
    <property type="evidence" value="ECO:0007669"/>
    <property type="project" value="UniProtKB-KW"/>
</dbReference>
<accession>A0A4Q7PPG6</accession>
<dbReference type="AlphaFoldDB" id="A0A4Q7PPG6"/>
<dbReference type="Proteomes" id="UP000292927">
    <property type="component" value="Unassembled WGS sequence"/>
</dbReference>
<dbReference type="SUPFAM" id="SSF47413">
    <property type="entry name" value="lambda repressor-like DNA-binding domains"/>
    <property type="match status" value="1"/>
</dbReference>
<dbReference type="PROSITE" id="PS50943">
    <property type="entry name" value="HTH_CROC1"/>
    <property type="match status" value="1"/>
</dbReference>
<name>A0A4Q7PPG6_9FIRM</name>
<evidence type="ECO:0000313" key="3">
    <source>
        <dbReference type="EMBL" id="RZT02814.1"/>
    </source>
</evidence>
<proteinExistence type="predicted"/>
<dbReference type="PANTHER" id="PTHR46797:SF1">
    <property type="entry name" value="METHYLPHOSPHONATE SYNTHASE"/>
    <property type="match status" value="1"/>
</dbReference>
<evidence type="ECO:0000259" key="2">
    <source>
        <dbReference type="PROSITE" id="PS50943"/>
    </source>
</evidence>
<dbReference type="CDD" id="cd00093">
    <property type="entry name" value="HTH_XRE"/>
    <property type="match status" value="1"/>
</dbReference>
<protein>
    <submittedName>
        <fullName evidence="3">DNA-binding Xre family transcriptional regulator</fullName>
    </submittedName>
</protein>
<dbReference type="Gene3D" id="1.10.260.40">
    <property type="entry name" value="lambda repressor-like DNA-binding domains"/>
    <property type="match status" value="1"/>
</dbReference>
<evidence type="ECO:0000313" key="4">
    <source>
        <dbReference type="Proteomes" id="UP000292927"/>
    </source>
</evidence>
<feature type="domain" description="HTH cro/C1-type" evidence="2">
    <location>
        <begin position="11"/>
        <end position="65"/>
    </location>
</feature>
<evidence type="ECO:0000256" key="1">
    <source>
        <dbReference type="ARBA" id="ARBA00023125"/>
    </source>
</evidence>
<dbReference type="SMART" id="SM00530">
    <property type="entry name" value="HTH_XRE"/>
    <property type="match status" value="1"/>
</dbReference>
<dbReference type="InterPro" id="IPR010982">
    <property type="entry name" value="Lambda_DNA-bd_dom_sf"/>
</dbReference>
<comment type="caution">
    <text evidence="3">The sequence shown here is derived from an EMBL/GenBank/DDBJ whole genome shotgun (WGS) entry which is preliminary data.</text>
</comment>
<keyword evidence="4" id="KW-1185">Reference proteome</keyword>
<dbReference type="EMBL" id="SGXF01000001">
    <property type="protein sequence ID" value="RZT02814.1"/>
    <property type="molecule type" value="Genomic_DNA"/>
</dbReference>
<gene>
    <name evidence="3" type="ORF">EV209_0941</name>
</gene>
<keyword evidence="1 3" id="KW-0238">DNA-binding</keyword>
<dbReference type="InterPro" id="IPR001387">
    <property type="entry name" value="Cro/C1-type_HTH"/>
</dbReference>
<reference evidence="3 4" key="1">
    <citation type="submission" date="2019-02" db="EMBL/GenBank/DDBJ databases">
        <title>Genomic Encyclopedia of Type Strains, Phase IV (KMG-IV): sequencing the most valuable type-strain genomes for metagenomic binning, comparative biology and taxonomic classification.</title>
        <authorList>
            <person name="Goeker M."/>
        </authorList>
    </citation>
    <scope>NUCLEOTIDE SEQUENCE [LARGE SCALE GENOMIC DNA]</scope>
    <source>
        <strain evidence="3 4">DSM 29486</strain>
    </source>
</reference>